<dbReference type="SUPFAM" id="SSF51445">
    <property type="entry name" value="(Trans)glycosidases"/>
    <property type="match status" value="1"/>
</dbReference>
<dbReference type="HAMAP" id="MF_00364">
    <property type="entry name" value="NagZ"/>
    <property type="match status" value="1"/>
</dbReference>
<gene>
    <name evidence="10" type="primary">nagZ</name>
    <name evidence="12" type="ORF">DSYM_15830</name>
</gene>
<dbReference type="EC" id="3.2.1.52" evidence="10"/>
<feature type="active site" description="Proton donor/acceptor" evidence="10">
    <location>
        <position position="185"/>
    </location>
</feature>
<evidence type="ECO:0000256" key="6">
    <source>
        <dbReference type="ARBA" id="ARBA00022984"/>
    </source>
</evidence>
<accession>A0A809SAG2</accession>
<dbReference type="InterPro" id="IPR017853">
    <property type="entry name" value="GH"/>
</dbReference>
<evidence type="ECO:0000256" key="1">
    <source>
        <dbReference type="ARBA" id="ARBA00001231"/>
    </source>
</evidence>
<dbReference type="GO" id="GO:0051301">
    <property type="term" value="P:cell division"/>
    <property type="evidence" value="ECO:0007669"/>
    <property type="project" value="UniProtKB-KW"/>
</dbReference>
<dbReference type="EMBL" id="AP021857">
    <property type="protein sequence ID" value="BBO20884.1"/>
    <property type="molecule type" value="Genomic_DNA"/>
</dbReference>
<comment type="similarity">
    <text evidence="10">Belongs to the glycosyl hydrolase 3 family. NagZ subfamily.</text>
</comment>
<dbReference type="GO" id="GO:0008360">
    <property type="term" value="P:regulation of cell shape"/>
    <property type="evidence" value="ECO:0007669"/>
    <property type="project" value="UniProtKB-KW"/>
</dbReference>
<evidence type="ECO:0000256" key="9">
    <source>
        <dbReference type="ARBA" id="ARBA00023316"/>
    </source>
</evidence>
<evidence type="ECO:0000256" key="7">
    <source>
        <dbReference type="ARBA" id="ARBA00023295"/>
    </source>
</evidence>
<feature type="active site" description="Nucleophile" evidence="10">
    <location>
        <position position="255"/>
    </location>
</feature>
<keyword evidence="5 10" id="KW-0133">Cell shape</keyword>
<proteinExistence type="inferred from homology"/>
<reference evidence="12" key="1">
    <citation type="journal article" name="DNA Res.">
        <title>The physiological potential of anammox bacteria as revealed by their core genome structure.</title>
        <authorList>
            <person name="Okubo T."/>
            <person name="Toyoda A."/>
            <person name="Fukuhara K."/>
            <person name="Uchiyama I."/>
            <person name="Harigaya Y."/>
            <person name="Kuroiwa M."/>
            <person name="Suzuki T."/>
            <person name="Murakami Y."/>
            <person name="Suwa Y."/>
            <person name="Takami H."/>
        </authorList>
    </citation>
    <scope>NUCLEOTIDE SEQUENCE</scope>
    <source>
        <strain evidence="12">317325-3</strain>
    </source>
</reference>
<comment type="subcellular location">
    <subcellularLocation>
        <location evidence="10">Cytoplasm</location>
    </subcellularLocation>
</comment>
<dbReference type="AlphaFoldDB" id="A0A809SAG2"/>
<dbReference type="GO" id="GO:0009254">
    <property type="term" value="P:peptidoglycan turnover"/>
    <property type="evidence" value="ECO:0007669"/>
    <property type="project" value="UniProtKB-UniRule"/>
</dbReference>
<dbReference type="Gene3D" id="3.20.20.300">
    <property type="entry name" value="Glycoside hydrolase, family 3, N-terminal domain"/>
    <property type="match status" value="1"/>
</dbReference>
<dbReference type="PANTHER" id="PTHR30480:SF13">
    <property type="entry name" value="BETA-HEXOSAMINIDASE"/>
    <property type="match status" value="1"/>
</dbReference>
<keyword evidence="6 10" id="KW-0573">Peptidoglycan synthesis</keyword>
<dbReference type="NCBIfam" id="NF003740">
    <property type="entry name" value="PRK05337.1"/>
    <property type="match status" value="1"/>
</dbReference>
<evidence type="ECO:0000256" key="3">
    <source>
        <dbReference type="ARBA" id="ARBA00022618"/>
    </source>
</evidence>
<dbReference type="InterPro" id="IPR050226">
    <property type="entry name" value="NagZ_Beta-hexosaminidase"/>
</dbReference>
<keyword evidence="9 10" id="KW-0961">Cell wall biogenesis/degradation</keyword>
<dbReference type="GO" id="GO:0004563">
    <property type="term" value="F:beta-N-acetylhexosaminidase activity"/>
    <property type="evidence" value="ECO:0007669"/>
    <property type="project" value="UniProtKB-UniRule"/>
</dbReference>
<dbReference type="GO" id="GO:0009252">
    <property type="term" value="P:peptidoglycan biosynthetic process"/>
    <property type="evidence" value="ECO:0007669"/>
    <property type="project" value="UniProtKB-KW"/>
</dbReference>
<comment type="catalytic activity">
    <reaction evidence="1 10">
        <text>Hydrolysis of terminal non-reducing N-acetyl-D-hexosamine residues in N-acetyl-beta-D-hexosaminides.</text>
        <dbReference type="EC" id="3.2.1.52"/>
    </reaction>
</comment>
<dbReference type="InterPro" id="IPR001764">
    <property type="entry name" value="Glyco_hydro_3_N"/>
</dbReference>
<evidence type="ECO:0000256" key="10">
    <source>
        <dbReference type="HAMAP-Rule" id="MF_00364"/>
    </source>
</evidence>
<keyword evidence="8 10" id="KW-0131">Cell cycle</keyword>
<organism evidence="12 13">
    <name type="scientific">Candidatus Desulfobacillus denitrificans</name>
    <dbReference type="NCBI Taxonomy" id="2608985"/>
    <lineage>
        <taxon>Bacteria</taxon>
        <taxon>Pseudomonadati</taxon>
        <taxon>Pseudomonadota</taxon>
        <taxon>Betaproteobacteria</taxon>
        <taxon>Candidatus Desulfobacillus</taxon>
    </lineage>
</organism>
<evidence type="ECO:0000256" key="5">
    <source>
        <dbReference type="ARBA" id="ARBA00022960"/>
    </source>
</evidence>
<dbReference type="Proteomes" id="UP000662914">
    <property type="component" value="Chromosome"/>
</dbReference>
<name>A0A809SAG2_9PROT</name>
<evidence type="ECO:0000259" key="11">
    <source>
        <dbReference type="Pfam" id="PF00933"/>
    </source>
</evidence>
<evidence type="ECO:0000256" key="4">
    <source>
        <dbReference type="ARBA" id="ARBA00022801"/>
    </source>
</evidence>
<comment type="function">
    <text evidence="10">Plays a role in peptidoglycan recycling by cleaving the terminal beta-1,4-linked N-acetylglucosamine (GlcNAc) from peptide-linked peptidoglycan fragments, giving rise to free GlcNAc, anhydro-N-acetylmuramic acid and anhydro-N-acetylmuramic acid-linked peptides.</text>
</comment>
<comment type="pathway">
    <text evidence="10">Cell wall biogenesis; peptidoglycan recycling.</text>
</comment>
<evidence type="ECO:0000313" key="13">
    <source>
        <dbReference type="Proteomes" id="UP000662914"/>
    </source>
</evidence>
<dbReference type="GO" id="GO:0005737">
    <property type="term" value="C:cytoplasm"/>
    <property type="evidence" value="ECO:0007669"/>
    <property type="project" value="UniProtKB-SubCell"/>
</dbReference>
<dbReference type="Pfam" id="PF00933">
    <property type="entry name" value="Glyco_hydro_3"/>
    <property type="match status" value="1"/>
</dbReference>
<dbReference type="InterPro" id="IPR036962">
    <property type="entry name" value="Glyco_hydro_3_N_sf"/>
</dbReference>
<dbReference type="InterPro" id="IPR019800">
    <property type="entry name" value="Glyco_hydro_3_AS"/>
</dbReference>
<sequence>MTVSLPLGPLMLDLSGPRLTDEERELLQHPLVGGVILFKRNFESIAVLQELTFQIHSLRHPPLLIAIDHEGGRVQRFRHGFTVLPPMRALGVLWDAEPARAIAAAEAAGYVLAAELRACGIDLSFTPVLDLDHGTSEIIGNRAFHGDPEAVTVLAGALIAGLRRAGMANVGKHFPGHGFVAADSHVAIPVDSRPVSALYPDLAPYRAHRKMDLAAVMPAHVIYESLDPQPAGFSSYWLRYVLRGELGFEGVIFSDDLSMEGASVAGGFVERADAALDAGCDMVLVCNNPDAARRLLRDWRPRHDSVSAQRLEKLLPAAPASSLEALQDEPAYRQALATLAAVNE</sequence>
<keyword evidence="3 10" id="KW-0132">Cell division</keyword>
<feature type="binding site" evidence="10">
    <location>
        <position position="68"/>
    </location>
    <ligand>
        <name>substrate</name>
    </ligand>
</feature>
<feature type="binding site" evidence="10">
    <location>
        <position position="142"/>
    </location>
    <ligand>
        <name>substrate</name>
    </ligand>
</feature>
<evidence type="ECO:0000256" key="2">
    <source>
        <dbReference type="ARBA" id="ARBA00022490"/>
    </source>
</evidence>
<dbReference type="PROSITE" id="PS00775">
    <property type="entry name" value="GLYCOSYL_HYDROL_F3"/>
    <property type="match status" value="1"/>
</dbReference>
<keyword evidence="7 10" id="KW-0326">Glycosidase</keyword>
<dbReference type="UniPathway" id="UPA00544"/>
<keyword evidence="2 10" id="KW-0963">Cytoplasm</keyword>
<feature type="binding site" evidence="10">
    <location>
        <position position="76"/>
    </location>
    <ligand>
        <name>substrate</name>
    </ligand>
</feature>
<feature type="site" description="Important for catalytic activity" evidence="10">
    <location>
        <position position="183"/>
    </location>
</feature>
<dbReference type="GO" id="GO:0005975">
    <property type="term" value="P:carbohydrate metabolic process"/>
    <property type="evidence" value="ECO:0007669"/>
    <property type="project" value="InterPro"/>
</dbReference>
<dbReference type="PANTHER" id="PTHR30480">
    <property type="entry name" value="BETA-HEXOSAMINIDASE-RELATED"/>
    <property type="match status" value="1"/>
</dbReference>
<dbReference type="InterPro" id="IPR022956">
    <property type="entry name" value="Beta_hexosaminidase_bac"/>
</dbReference>
<dbReference type="GO" id="GO:0071555">
    <property type="term" value="P:cell wall organization"/>
    <property type="evidence" value="ECO:0007669"/>
    <property type="project" value="UniProtKB-KW"/>
</dbReference>
<dbReference type="KEGG" id="ddz:DSYM_15830"/>
<protein>
    <recommendedName>
        <fullName evidence="10">Beta-hexosaminidase</fullName>
        <ecNumber evidence="10">3.2.1.52</ecNumber>
    </recommendedName>
    <alternativeName>
        <fullName evidence="10">Beta-N-acetylhexosaminidase</fullName>
    </alternativeName>
    <alternativeName>
        <fullName evidence="10">N-acetyl-beta-glucosaminidase</fullName>
    </alternativeName>
</protein>
<evidence type="ECO:0000313" key="12">
    <source>
        <dbReference type="EMBL" id="BBO20884.1"/>
    </source>
</evidence>
<feature type="domain" description="Glycoside hydrolase family 3 N-terminal" evidence="11">
    <location>
        <begin position="18"/>
        <end position="289"/>
    </location>
</feature>
<feature type="binding site" evidence="10">
    <location>
        <begin position="172"/>
        <end position="173"/>
    </location>
    <ligand>
        <name>substrate</name>
    </ligand>
</feature>
<keyword evidence="4 10" id="KW-0378">Hydrolase</keyword>
<evidence type="ECO:0000256" key="8">
    <source>
        <dbReference type="ARBA" id="ARBA00023306"/>
    </source>
</evidence>